<dbReference type="PROSITE" id="PS51755">
    <property type="entry name" value="OMPR_PHOB"/>
    <property type="match status" value="1"/>
</dbReference>
<comment type="caution">
    <text evidence="10">The sequence shown here is derived from an EMBL/GenBank/DDBJ whole genome shotgun (WGS) entry which is preliminary data.</text>
</comment>
<dbReference type="InterPro" id="IPR039420">
    <property type="entry name" value="WalR-like"/>
</dbReference>
<dbReference type="SUPFAM" id="SSF52172">
    <property type="entry name" value="CheY-like"/>
    <property type="match status" value="1"/>
</dbReference>
<dbReference type="SMART" id="SM00448">
    <property type="entry name" value="REC"/>
    <property type="match status" value="1"/>
</dbReference>
<protein>
    <submittedName>
        <fullName evidence="10">Response regulator transcription factor</fullName>
    </submittedName>
</protein>
<keyword evidence="1 6" id="KW-0597">Phosphoprotein</keyword>
<dbReference type="CDD" id="cd00383">
    <property type="entry name" value="trans_reg_C"/>
    <property type="match status" value="1"/>
</dbReference>
<evidence type="ECO:0000256" key="4">
    <source>
        <dbReference type="ARBA" id="ARBA00023125"/>
    </source>
</evidence>
<keyword evidence="4 7" id="KW-0238">DNA-binding</keyword>
<dbReference type="RefSeq" id="WP_378135922.1">
    <property type="nucleotide sequence ID" value="NZ_JBHSMI010000028.1"/>
</dbReference>
<dbReference type="EMBL" id="JBHSMI010000028">
    <property type="protein sequence ID" value="MFC5405065.1"/>
    <property type="molecule type" value="Genomic_DNA"/>
</dbReference>
<dbReference type="Pfam" id="PF00486">
    <property type="entry name" value="Trans_reg_C"/>
    <property type="match status" value="1"/>
</dbReference>
<evidence type="ECO:0000256" key="3">
    <source>
        <dbReference type="ARBA" id="ARBA00023015"/>
    </source>
</evidence>
<evidence type="ECO:0000313" key="10">
    <source>
        <dbReference type="EMBL" id="MFC5405065.1"/>
    </source>
</evidence>
<dbReference type="InterPro" id="IPR016032">
    <property type="entry name" value="Sig_transdc_resp-reg_C-effctor"/>
</dbReference>
<name>A0ABW0HXQ5_9BACL</name>
<feature type="domain" description="Response regulatory" evidence="8">
    <location>
        <begin position="3"/>
        <end position="116"/>
    </location>
</feature>
<dbReference type="PANTHER" id="PTHR48111:SF4">
    <property type="entry name" value="DNA-BINDING DUAL TRANSCRIPTIONAL REGULATOR OMPR"/>
    <property type="match status" value="1"/>
</dbReference>
<evidence type="ECO:0000256" key="6">
    <source>
        <dbReference type="PROSITE-ProRule" id="PRU00169"/>
    </source>
</evidence>
<organism evidence="10 11">
    <name type="scientific">Cohnella soli</name>
    <dbReference type="NCBI Taxonomy" id="425005"/>
    <lineage>
        <taxon>Bacteria</taxon>
        <taxon>Bacillati</taxon>
        <taxon>Bacillota</taxon>
        <taxon>Bacilli</taxon>
        <taxon>Bacillales</taxon>
        <taxon>Paenibacillaceae</taxon>
        <taxon>Cohnella</taxon>
    </lineage>
</organism>
<evidence type="ECO:0000259" key="8">
    <source>
        <dbReference type="PROSITE" id="PS50110"/>
    </source>
</evidence>
<evidence type="ECO:0000259" key="9">
    <source>
        <dbReference type="PROSITE" id="PS51755"/>
    </source>
</evidence>
<reference evidence="11" key="1">
    <citation type="journal article" date="2019" name="Int. J. Syst. Evol. Microbiol.">
        <title>The Global Catalogue of Microorganisms (GCM) 10K type strain sequencing project: providing services to taxonomists for standard genome sequencing and annotation.</title>
        <authorList>
            <consortium name="The Broad Institute Genomics Platform"/>
            <consortium name="The Broad Institute Genome Sequencing Center for Infectious Disease"/>
            <person name="Wu L."/>
            <person name="Ma J."/>
        </authorList>
    </citation>
    <scope>NUCLEOTIDE SEQUENCE [LARGE SCALE GENOMIC DNA]</scope>
    <source>
        <strain evidence="11">CGMCC 1.18575</strain>
    </source>
</reference>
<dbReference type="InterPro" id="IPR001867">
    <property type="entry name" value="OmpR/PhoB-type_DNA-bd"/>
</dbReference>
<keyword evidence="3" id="KW-0805">Transcription regulation</keyword>
<dbReference type="PANTHER" id="PTHR48111">
    <property type="entry name" value="REGULATOR OF RPOS"/>
    <property type="match status" value="1"/>
</dbReference>
<feature type="modified residue" description="4-aspartylphosphate" evidence="6">
    <location>
        <position position="52"/>
    </location>
</feature>
<keyword evidence="5" id="KW-0804">Transcription</keyword>
<sequence length="232" mass="26093">MAHIAVVDDDLPILELMAQYLRKEGMQVTTFRHGVGLADWTRRNEPDLLVLDIMMPGVNGLALLTELRAFTEIPIVMVSAKGDEADRIIGLELGCSDFLAKPFNPRELVGRVRSLLRLVGAKQATDTVTDRSRAIEAGNVTLDPDYRRVLVESTELSLTSREFELFAFLLGRLDRPFGREQLVAQIWQYDFMGDVRVVDDLVKRLRKKLAEASSTISIETLWGFGYKATVKP</sequence>
<feature type="DNA-binding region" description="OmpR/PhoB-type" evidence="7">
    <location>
        <begin position="132"/>
        <end position="230"/>
    </location>
</feature>
<accession>A0ABW0HXQ5</accession>
<dbReference type="SUPFAM" id="SSF46894">
    <property type="entry name" value="C-terminal effector domain of the bipartite response regulators"/>
    <property type="match status" value="1"/>
</dbReference>
<dbReference type="InterPro" id="IPR011006">
    <property type="entry name" value="CheY-like_superfamily"/>
</dbReference>
<proteinExistence type="predicted"/>
<gene>
    <name evidence="10" type="ORF">ACFPOF_20165</name>
</gene>
<dbReference type="Gene3D" id="6.10.250.690">
    <property type="match status" value="1"/>
</dbReference>
<dbReference type="PROSITE" id="PS50110">
    <property type="entry name" value="RESPONSE_REGULATORY"/>
    <property type="match status" value="1"/>
</dbReference>
<keyword evidence="11" id="KW-1185">Reference proteome</keyword>
<dbReference type="Proteomes" id="UP001596113">
    <property type="component" value="Unassembled WGS sequence"/>
</dbReference>
<dbReference type="Pfam" id="PF00072">
    <property type="entry name" value="Response_reg"/>
    <property type="match status" value="1"/>
</dbReference>
<evidence type="ECO:0000313" key="11">
    <source>
        <dbReference type="Proteomes" id="UP001596113"/>
    </source>
</evidence>
<evidence type="ECO:0000256" key="2">
    <source>
        <dbReference type="ARBA" id="ARBA00023012"/>
    </source>
</evidence>
<evidence type="ECO:0000256" key="7">
    <source>
        <dbReference type="PROSITE-ProRule" id="PRU01091"/>
    </source>
</evidence>
<dbReference type="SMART" id="SM00862">
    <property type="entry name" value="Trans_reg_C"/>
    <property type="match status" value="1"/>
</dbReference>
<dbReference type="InterPro" id="IPR001789">
    <property type="entry name" value="Sig_transdc_resp-reg_receiver"/>
</dbReference>
<evidence type="ECO:0000256" key="5">
    <source>
        <dbReference type="ARBA" id="ARBA00023163"/>
    </source>
</evidence>
<dbReference type="Gene3D" id="3.40.50.2300">
    <property type="match status" value="1"/>
</dbReference>
<dbReference type="InterPro" id="IPR036388">
    <property type="entry name" value="WH-like_DNA-bd_sf"/>
</dbReference>
<feature type="domain" description="OmpR/PhoB-type" evidence="9">
    <location>
        <begin position="132"/>
        <end position="230"/>
    </location>
</feature>
<keyword evidence="2" id="KW-0902">Two-component regulatory system</keyword>
<evidence type="ECO:0000256" key="1">
    <source>
        <dbReference type="ARBA" id="ARBA00022553"/>
    </source>
</evidence>
<dbReference type="Gene3D" id="1.10.10.10">
    <property type="entry name" value="Winged helix-like DNA-binding domain superfamily/Winged helix DNA-binding domain"/>
    <property type="match status" value="1"/>
</dbReference>